<feature type="domain" description="Metallo-beta-lactamase" evidence="1">
    <location>
        <begin position="121"/>
        <end position="316"/>
    </location>
</feature>
<dbReference type="Pfam" id="PF12706">
    <property type="entry name" value="Lactamase_B_2"/>
    <property type="match status" value="1"/>
</dbReference>
<sequence>MLLKFSAFLLGAILLFFLSVMAFIHFAPQFGAKPSGEHLEKIAQSPNYDSKQFINLIETKMDNSLSNMWGMIKEYASAKNTAPSATIETQFGKENKSTSDTTVRVTWFGHSAILLEIGGKRIFLDPMLGPAASPVPFFAKRFKNKPAFDLKKLGELDAVIFSHDHYDHLDYPTIKAIQDQVGHFYTPLGLGAHLQAWGVPKNKITELDWWQSAQLDNLTFVATPARHFSGRGTGDTNKTLWASWVIQGPENNIYFSGDSGYGPHFKEIGEKYGPFDFAMMECGQYNERWKAIHMMPEQTIQASLDLGGKAVMPIHWGAFTLAPHEWHEPAERVLKAAQDAGVNLITPRIGDSFTLGETLPQTTWWQEVQ</sequence>
<protein>
    <submittedName>
        <fullName evidence="2">MBL fold metallo-hydrolase</fullName>
    </submittedName>
</protein>
<name>A0ABW7NCP8_9BACT</name>
<evidence type="ECO:0000313" key="2">
    <source>
        <dbReference type="EMBL" id="MFH6985132.1"/>
    </source>
</evidence>
<dbReference type="PANTHER" id="PTHR15032:SF4">
    <property type="entry name" value="N-ACYL-PHOSPHATIDYLETHANOLAMINE-HYDROLYZING PHOSPHOLIPASE D"/>
    <property type="match status" value="1"/>
</dbReference>
<organism evidence="2 3">
    <name type="scientific">Marinoscillum luteum</name>
    <dbReference type="NCBI Taxonomy" id="861051"/>
    <lineage>
        <taxon>Bacteria</taxon>
        <taxon>Pseudomonadati</taxon>
        <taxon>Bacteroidota</taxon>
        <taxon>Cytophagia</taxon>
        <taxon>Cytophagales</taxon>
        <taxon>Reichenbachiellaceae</taxon>
        <taxon>Marinoscillum</taxon>
    </lineage>
</organism>
<dbReference type="Proteomes" id="UP001610063">
    <property type="component" value="Unassembled WGS sequence"/>
</dbReference>
<keyword evidence="3" id="KW-1185">Reference proteome</keyword>
<evidence type="ECO:0000313" key="3">
    <source>
        <dbReference type="Proteomes" id="UP001610063"/>
    </source>
</evidence>
<evidence type="ECO:0000259" key="1">
    <source>
        <dbReference type="Pfam" id="PF12706"/>
    </source>
</evidence>
<dbReference type="Gene3D" id="3.60.15.10">
    <property type="entry name" value="Ribonuclease Z/Hydroxyacylglutathione hydrolase-like"/>
    <property type="match status" value="1"/>
</dbReference>
<comment type="caution">
    <text evidence="2">The sequence shown here is derived from an EMBL/GenBank/DDBJ whole genome shotgun (WGS) entry which is preliminary data.</text>
</comment>
<dbReference type="RefSeq" id="WP_395418604.1">
    <property type="nucleotide sequence ID" value="NZ_JBIPKE010000019.1"/>
</dbReference>
<dbReference type="PANTHER" id="PTHR15032">
    <property type="entry name" value="N-ACYL-PHOSPHATIDYLETHANOLAMINE-HYDROLYZING PHOSPHOLIPASE D"/>
    <property type="match status" value="1"/>
</dbReference>
<reference evidence="2 3" key="1">
    <citation type="journal article" date="2013" name="Int. J. Syst. Evol. Microbiol.">
        <title>Marinoscillum luteum sp. nov., isolated from marine sediment.</title>
        <authorList>
            <person name="Cha I.T."/>
            <person name="Park S.J."/>
            <person name="Kim S.J."/>
            <person name="Kim J.G."/>
            <person name="Jung M.Y."/>
            <person name="Shin K.S."/>
            <person name="Kwon K.K."/>
            <person name="Yang S.H."/>
            <person name="Seo Y.S."/>
            <person name="Rhee S.K."/>
        </authorList>
    </citation>
    <scope>NUCLEOTIDE SEQUENCE [LARGE SCALE GENOMIC DNA]</scope>
    <source>
        <strain evidence="2 3">KCTC 23939</strain>
    </source>
</reference>
<accession>A0ABW7NCP8</accession>
<gene>
    <name evidence="2" type="ORF">ACHKAR_16895</name>
</gene>
<dbReference type="SUPFAM" id="SSF56281">
    <property type="entry name" value="Metallo-hydrolase/oxidoreductase"/>
    <property type="match status" value="1"/>
</dbReference>
<dbReference type="InterPro" id="IPR001279">
    <property type="entry name" value="Metallo-B-lactamas"/>
</dbReference>
<dbReference type="InterPro" id="IPR036866">
    <property type="entry name" value="RibonucZ/Hydroxyglut_hydro"/>
</dbReference>
<dbReference type="PIRSF" id="PIRSF038896">
    <property type="entry name" value="NAPE-PLD"/>
    <property type="match status" value="1"/>
</dbReference>
<dbReference type="InterPro" id="IPR024884">
    <property type="entry name" value="NAPE-PLD"/>
</dbReference>
<proteinExistence type="predicted"/>
<dbReference type="EMBL" id="JBIPKE010000019">
    <property type="protein sequence ID" value="MFH6985132.1"/>
    <property type="molecule type" value="Genomic_DNA"/>
</dbReference>